<sequence>MAIRSCAYILTVHVCLACSWEAHVVVRYYSQLRVKNLVNRMAFNSISITAIFFCLCSIGQVFHFWILQPHCCSFHLSVAVSRVWMWCVTSA</sequence>
<keyword evidence="4" id="KW-1185">Reference proteome</keyword>
<reference evidence="3" key="1">
    <citation type="submission" date="2020-05" db="EMBL/GenBank/DDBJ databases">
        <title>WGS assembly of Panicum virgatum.</title>
        <authorList>
            <person name="Lovell J.T."/>
            <person name="Jenkins J."/>
            <person name="Shu S."/>
            <person name="Juenger T.E."/>
            <person name="Schmutz J."/>
        </authorList>
    </citation>
    <scope>NUCLEOTIDE SEQUENCE</scope>
    <source>
        <strain evidence="3">AP13</strain>
    </source>
</reference>
<keyword evidence="1" id="KW-0472">Membrane</keyword>
<keyword evidence="1" id="KW-1133">Transmembrane helix</keyword>
<accession>A0A8T0XC61</accession>
<evidence type="ECO:0000313" key="4">
    <source>
        <dbReference type="Proteomes" id="UP000823388"/>
    </source>
</evidence>
<keyword evidence="2" id="KW-0732">Signal</keyword>
<dbReference type="EMBL" id="CM029037">
    <property type="protein sequence ID" value="KAG2656717.1"/>
    <property type="molecule type" value="Genomic_DNA"/>
</dbReference>
<feature type="transmembrane region" description="Helical" evidence="1">
    <location>
        <begin position="41"/>
        <end position="66"/>
    </location>
</feature>
<gene>
    <name evidence="3" type="ORF">PVAP13_1KG104639</name>
</gene>
<evidence type="ECO:0000256" key="2">
    <source>
        <dbReference type="SAM" id="SignalP"/>
    </source>
</evidence>
<keyword evidence="1" id="KW-0812">Transmembrane</keyword>
<evidence type="ECO:0000256" key="1">
    <source>
        <dbReference type="SAM" id="Phobius"/>
    </source>
</evidence>
<organism evidence="3 4">
    <name type="scientific">Panicum virgatum</name>
    <name type="common">Blackwell switchgrass</name>
    <dbReference type="NCBI Taxonomy" id="38727"/>
    <lineage>
        <taxon>Eukaryota</taxon>
        <taxon>Viridiplantae</taxon>
        <taxon>Streptophyta</taxon>
        <taxon>Embryophyta</taxon>
        <taxon>Tracheophyta</taxon>
        <taxon>Spermatophyta</taxon>
        <taxon>Magnoliopsida</taxon>
        <taxon>Liliopsida</taxon>
        <taxon>Poales</taxon>
        <taxon>Poaceae</taxon>
        <taxon>PACMAD clade</taxon>
        <taxon>Panicoideae</taxon>
        <taxon>Panicodae</taxon>
        <taxon>Paniceae</taxon>
        <taxon>Panicinae</taxon>
        <taxon>Panicum</taxon>
        <taxon>Panicum sect. Hiantes</taxon>
    </lineage>
</organism>
<evidence type="ECO:0000313" key="3">
    <source>
        <dbReference type="EMBL" id="KAG2656717.1"/>
    </source>
</evidence>
<dbReference type="Proteomes" id="UP000823388">
    <property type="component" value="Chromosome 1K"/>
</dbReference>
<feature type="signal peptide" evidence="2">
    <location>
        <begin position="1"/>
        <end position="17"/>
    </location>
</feature>
<name>A0A8T0XC61_PANVG</name>
<feature type="chain" id="PRO_5035775663" description="Secreted peptide" evidence="2">
    <location>
        <begin position="18"/>
        <end position="91"/>
    </location>
</feature>
<protein>
    <recommendedName>
        <fullName evidence="5">Secreted peptide</fullName>
    </recommendedName>
</protein>
<comment type="caution">
    <text evidence="3">The sequence shown here is derived from an EMBL/GenBank/DDBJ whole genome shotgun (WGS) entry which is preliminary data.</text>
</comment>
<proteinExistence type="predicted"/>
<dbReference type="AlphaFoldDB" id="A0A8T0XC61"/>
<evidence type="ECO:0008006" key="5">
    <source>
        <dbReference type="Google" id="ProtNLM"/>
    </source>
</evidence>